<dbReference type="NCBIfam" id="NF001979">
    <property type="entry name" value="PRK00768.1"/>
    <property type="match status" value="1"/>
</dbReference>
<dbReference type="SUPFAM" id="SSF52402">
    <property type="entry name" value="Adenine nucleotide alpha hydrolases-like"/>
    <property type="match status" value="1"/>
</dbReference>
<feature type="binding site" evidence="13">
    <location>
        <position position="188"/>
    </location>
    <ligand>
        <name>deamido-NAD(+)</name>
        <dbReference type="ChEBI" id="CHEBI:58437"/>
        <note>ligand shared between two neighboring subunits</note>
    </ligand>
</feature>
<comment type="subunit">
    <text evidence="2 13">Homodimer.</text>
</comment>
<feature type="binding site" description="in other chain" evidence="13">
    <location>
        <position position="148"/>
    </location>
    <ligand>
        <name>deamido-NAD(+)</name>
        <dbReference type="ChEBI" id="CHEBI:58437"/>
        <note>ligand shared between two neighboring subunits</note>
    </ligand>
</feature>
<dbReference type="PANTHER" id="PTHR23090:SF7">
    <property type="entry name" value="NH(3)-DEPENDENT NAD(+) SYNTHETASE"/>
    <property type="match status" value="1"/>
</dbReference>
<dbReference type="InterPro" id="IPR014729">
    <property type="entry name" value="Rossmann-like_a/b/a_fold"/>
</dbReference>
<feature type="binding site" evidence="13">
    <location>
        <begin position="54"/>
        <end position="61"/>
    </location>
    <ligand>
        <name>ATP</name>
        <dbReference type="ChEBI" id="CHEBI:30616"/>
    </ligand>
</feature>
<reference evidence="17 18" key="1">
    <citation type="journal article" date="2015" name="Genome Announc.">
        <title>Expanding the biotechnology potential of lactobacilli through comparative genomics of 213 strains and associated genera.</title>
        <authorList>
            <person name="Sun Z."/>
            <person name="Harris H.M."/>
            <person name="McCann A."/>
            <person name="Guo C."/>
            <person name="Argimon S."/>
            <person name="Zhang W."/>
            <person name="Yang X."/>
            <person name="Jeffery I.B."/>
            <person name="Cooney J.C."/>
            <person name="Kagawa T.F."/>
            <person name="Liu W."/>
            <person name="Song Y."/>
            <person name="Salvetti E."/>
            <person name="Wrobel A."/>
            <person name="Rasinkangas P."/>
            <person name="Parkhill J."/>
            <person name="Rea M.C."/>
            <person name="O'Sullivan O."/>
            <person name="Ritari J."/>
            <person name="Douillard F.P."/>
            <person name="Paul Ross R."/>
            <person name="Yang R."/>
            <person name="Briner A.E."/>
            <person name="Felis G.E."/>
            <person name="de Vos W.M."/>
            <person name="Barrangou R."/>
            <person name="Klaenhammer T.R."/>
            <person name="Caufield P.W."/>
            <person name="Cui Y."/>
            <person name="Zhang H."/>
            <person name="O'Toole P.W."/>
        </authorList>
    </citation>
    <scope>NUCLEOTIDE SEQUENCE [LARGE SCALE GENOMIC DNA]</scope>
    <source>
        <strain evidence="17 18">DSM 17758</strain>
    </source>
</reference>
<evidence type="ECO:0000256" key="3">
    <source>
        <dbReference type="ARBA" id="ARBA00022598"/>
    </source>
</evidence>
<protein>
    <recommendedName>
        <fullName evidence="12 13">NH(3)-dependent NAD(+) synthetase</fullName>
        <ecNumber evidence="11 13">6.3.1.5</ecNumber>
    </recommendedName>
</protein>
<evidence type="ECO:0000256" key="2">
    <source>
        <dbReference type="ARBA" id="ARBA00011738"/>
    </source>
</evidence>
<dbReference type="GO" id="GO:0046872">
    <property type="term" value="F:metal ion binding"/>
    <property type="evidence" value="ECO:0007669"/>
    <property type="project" value="UniProtKB-KW"/>
</dbReference>
<comment type="caution">
    <text evidence="17">The sequence shown here is derived from an EMBL/GenBank/DDBJ whole genome shotgun (WGS) entry which is preliminary data.</text>
</comment>
<evidence type="ECO:0000256" key="9">
    <source>
        <dbReference type="ARBA" id="ARBA00051206"/>
    </source>
</evidence>
<comment type="function">
    <text evidence="10 13">Catalyzes the ATP-dependent amidation of deamido-NAD to form NAD. Uses ammonia as a nitrogen source.</text>
</comment>
<feature type="binding site" description="in other chain" evidence="13">
    <location>
        <position position="181"/>
    </location>
    <ligand>
        <name>deamido-NAD(+)</name>
        <dbReference type="ChEBI" id="CHEBI:58437"/>
        <note>ligand shared between two neighboring subunits</note>
    </ligand>
</feature>
<dbReference type="InterPro" id="IPR022926">
    <property type="entry name" value="NH(3)-dep_NAD(+)_synth"/>
</dbReference>
<sequence length="282" mass="31651">MKKGVIKLRPLQKEIIALEKTRPTIDPEEEIRRSVAFLKDYLKKNSFLHSYVLGISGGQDSTLAGKLAQMAISELREETDDQSYQFYAVRLPYGVQADESDAMAAIEWMQADQVVRIDIKRATDALTEELTTNGQEISDFNKGNIKARQRMIVQYAIAGAHSGAVIGTDHAAENITGFYTKFGDGGADVTPLYRLDKRQGQAMLKVLGAPEHLYLKKPTADLEENRPSLPDEVALGVTYQNIDDYLEGKTIDDAAAEKIEAWFLKTQHKRHLPITVFDTFWK</sequence>
<keyword evidence="18" id="KW-1185">Reference proteome</keyword>
<feature type="binding site" evidence="13">
    <location>
        <position position="197"/>
    </location>
    <ligand>
        <name>ATP</name>
        <dbReference type="ChEBI" id="CHEBI:30616"/>
    </ligand>
</feature>
<keyword evidence="5 13" id="KW-0547">Nucleotide-binding</keyword>
<gene>
    <name evidence="13" type="primary">nadE</name>
    <name evidence="17" type="ORF">FC15_GL000262</name>
</gene>
<evidence type="ECO:0000256" key="15">
    <source>
        <dbReference type="RuleBase" id="RU003812"/>
    </source>
</evidence>
<dbReference type="Proteomes" id="UP000051315">
    <property type="component" value="Unassembled WGS sequence"/>
</dbReference>
<dbReference type="GO" id="GO:0003952">
    <property type="term" value="F:NAD+ synthase (glutamine-hydrolyzing) activity"/>
    <property type="evidence" value="ECO:0007669"/>
    <property type="project" value="InterPro"/>
</dbReference>
<dbReference type="UniPathway" id="UPA00253">
    <property type="reaction ID" value="UER00333"/>
</dbReference>
<evidence type="ECO:0000256" key="12">
    <source>
        <dbReference type="ARBA" id="ARBA00070926"/>
    </source>
</evidence>
<dbReference type="PATRIC" id="fig|1423735.3.peg.268"/>
<evidence type="ECO:0000256" key="7">
    <source>
        <dbReference type="ARBA" id="ARBA00022842"/>
    </source>
</evidence>
<feature type="binding site" evidence="13">
    <location>
        <position position="173"/>
    </location>
    <ligand>
        <name>Mg(2+)</name>
        <dbReference type="ChEBI" id="CHEBI:18420"/>
    </ligand>
</feature>
<dbReference type="InterPro" id="IPR022310">
    <property type="entry name" value="NAD/GMP_synthase"/>
</dbReference>
<keyword evidence="7 13" id="KW-0460">Magnesium</keyword>
<evidence type="ECO:0000256" key="13">
    <source>
        <dbReference type="HAMAP-Rule" id="MF_00193"/>
    </source>
</evidence>
<comment type="pathway">
    <text evidence="13">Cofactor biosynthesis; NAD(+) biosynthesis; NAD(+) from deamido-NAD(+) (ammonia route): step 1/1.</text>
</comment>
<dbReference type="EMBL" id="AZFX01000072">
    <property type="protein sequence ID" value="KRM08883.1"/>
    <property type="molecule type" value="Genomic_DNA"/>
</dbReference>
<dbReference type="FunFam" id="3.40.50.620:FF:000015">
    <property type="entry name" value="NH(3)-dependent NAD(+) synthetase"/>
    <property type="match status" value="1"/>
</dbReference>
<feature type="binding site" description="in other chain" evidence="13">
    <location>
        <begin position="268"/>
        <end position="269"/>
    </location>
    <ligand>
        <name>deamido-NAD(+)</name>
        <dbReference type="ChEBI" id="CHEBI:58437"/>
        <note>ligand shared between two neighboring subunits</note>
    </ligand>
</feature>
<proteinExistence type="inferred from homology"/>
<dbReference type="CDD" id="cd00553">
    <property type="entry name" value="NAD_synthase"/>
    <property type="match status" value="1"/>
</dbReference>
<dbReference type="AlphaFoldDB" id="A0A0R1W0K8"/>
<feature type="binding site" evidence="13">
    <location>
        <position position="219"/>
    </location>
    <ligand>
        <name>ATP</name>
        <dbReference type="ChEBI" id="CHEBI:30616"/>
    </ligand>
</feature>
<feature type="binding site" evidence="13">
    <location>
        <position position="168"/>
    </location>
    <ligand>
        <name>ATP</name>
        <dbReference type="ChEBI" id="CHEBI:30616"/>
    </ligand>
</feature>
<evidence type="ECO:0000256" key="14">
    <source>
        <dbReference type="RuleBase" id="RU003811"/>
    </source>
</evidence>
<dbReference type="STRING" id="1423735.FC15_GL000262"/>
<organism evidence="17 18">
    <name type="scientific">Lapidilactobacillus concavus DSM 17758</name>
    <dbReference type="NCBI Taxonomy" id="1423735"/>
    <lineage>
        <taxon>Bacteria</taxon>
        <taxon>Bacillati</taxon>
        <taxon>Bacillota</taxon>
        <taxon>Bacilli</taxon>
        <taxon>Lactobacillales</taxon>
        <taxon>Lactobacillaceae</taxon>
        <taxon>Lapidilactobacillus</taxon>
    </lineage>
</organism>
<dbReference type="EC" id="6.3.1.5" evidence="11 13"/>
<evidence type="ECO:0000256" key="4">
    <source>
        <dbReference type="ARBA" id="ARBA00022723"/>
    </source>
</evidence>
<comment type="catalytic activity">
    <reaction evidence="9 13 15">
        <text>deamido-NAD(+) + NH4(+) + ATP = AMP + diphosphate + NAD(+) + H(+)</text>
        <dbReference type="Rhea" id="RHEA:21188"/>
        <dbReference type="ChEBI" id="CHEBI:15378"/>
        <dbReference type="ChEBI" id="CHEBI:28938"/>
        <dbReference type="ChEBI" id="CHEBI:30616"/>
        <dbReference type="ChEBI" id="CHEBI:33019"/>
        <dbReference type="ChEBI" id="CHEBI:57540"/>
        <dbReference type="ChEBI" id="CHEBI:58437"/>
        <dbReference type="ChEBI" id="CHEBI:456215"/>
        <dbReference type="EC" id="6.3.1.5"/>
    </reaction>
</comment>
<dbReference type="HAMAP" id="MF_00193">
    <property type="entry name" value="NadE_ammonia_dep"/>
    <property type="match status" value="1"/>
</dbReference>
<keyword evidence="8 13" id="KW-0520">NAD</keyword>
<dbReference type="Pfam" id="PF02540">
    <property type="entry name" value="NAD_synthase"/>
    <property type="match status" value="1"/>
</dbReference>
<dbReference type="NCBIfam" id="TIGR00552">
    <property type="entry name" value="nadE"/>
    <property type="match status" value="1"/>
</dbReference>
<evidence type="ECO:0000256" key="8">
    <source>
        <dbReference type="ARBA" id="ARBA00023027"/>
    </source>
</evidence>
<evidence type="ECO:0000256" key="1">
    <source>
        <dbReference type="ARBA" id="ARBA00005859"/>
    </source>
</evidence>
<comment type="similarity">
    <text evidence="1 13 14">Belongs to the NAD synthetase family.</text>
</comment>
<dbReference type="GO" id="GO:0004359">
    <property type="term" value="F:glutaminase activity"/>
    <property type="evidence" value="ECO:0007669"/>
    <property type="project" value="InterPro"/>
</dbReference>
<feature type="binding site" evidence="13">
    <location>
        <position position="60"/>
    </location>
    <ligand>
        <name>Mg(2+)</name>
        <dbReference type="ChEBI" id="CHEBI:18420"/>
    </ligand>
</feature>
<evidence type="ECO:0000313" key="18">
    <source>
        <dbReference type="Proteomes" id="UP000051315"/>
    </source>
</evidence>
<evidence type="ECO:0000313" key="17">
    <source>
        <dbReference type="EMBL" id="KRM08883.1"/>
    </source>
</evidence>
<evidence type="ECO:0000256" key="10">
    <source>
        <dbReference type="ARBA" id="ARBA00055966"/>
    </source>
</evidence>
<dbReference type="GO" id="GO:0005524">
    <property type="term" value="F:ATP binding"/>
    <property type="evidence" value="ECO:0007669"/>
    <property type="project" value="UniProtKB-UniRule"/>
</dbReference>
<accession>A0A0R1W0K8</accession>
<dbReference type="GO" id="GO:0009435">
    <property type="term" value="P:NAD+ biosynthetic process"/>
    <property type="evidence" value="ECO:0007669"/>
    <property type="project" value="UniProtKB-UniRule"/>
</dbReference>
<evidence type="ECO:0000259" key="16">
    <source>
        <dbReference type="Pfam" id="PF02540"/>
    </source>
</evidence>
<evidence type="ECO:0000256" key="6">
    <source>
        <dbReference type="ARBA" id="ARBA00022840"/>
    </source>
</evidence>
<keyword evidence="4 13" id="KW-0479">Metal-binding</keyword>
<name>A0A0R1W0K8_9LACO</name>
<feature type="domain" description="NAD/GMP synthase" evidence="16">
    <location>
        <begin position="31"/>
        <end position="273"/>
    </location>
</feature>
<keyword evidence="6 13" id="KW-0067">ATP-binding</keyword>
<evidence type="ECO:0000256" key="5">
    <source>
        <dbReference type="ARBA" id="ARBA00022741"/>
    </source>
</evidence>
<dbReference type="Gene3D" id="3.40.50.620">
    <property type="entry name" value="HUPs"/>
    <property type="match status" value="1"/>
</dbReference>
<dbReference type="PANTHER" id="PTHR23090">
    <property type="entry name" value="NH 3 /GLUTAMINE-DEPENDENT NAD + SYNTHETASE"/>
    <property type="match status" value="1"/>
</dbReference>
<keyword evidence="3 13" id="KW-0436">Ligase</keyword>
<evidence type="ECO:0000256" key="11">
    <source>
        <dbReference type="ARBA" id="ARBA00066987"/>
    </source>
</evidence>
<dbReference type="GO" id="GO:0005737">
    <property type="term" value="C:cytoplasm"/>
    <property type="evidence" value="ECO:0007669"/>
    <property type="project" value="InterPro"/>
</dbReference>
<dbReference type="InterPro" id="IPR003694">
    <property type="entry name" value="NAD_synthase"/>
</dbReference>
<dbReference type="GO" id="GO:0008795">
    <property type="term" value="F:NAD+ synthase activity"/>
    <property type="evidence" value="ECO:0007669"/>
    <property type="project" value="UniProtKB-UniRule"/>
</dbReference>